<evidence type="ECO:0008006" key="5">
    <source>
        <dbReference type="Google" id="ProtNLM"/>
    </source>
</evidence>
<proteinExistence type="predicted"/>
<feature type="domain" description="Deacetylase PdaC" evidence="2">
    <location>
        <begin position="33"/>
        <end position="94"/>
    </location>
</feature>
<gene>
    <name evidence="3" type="ORF">J2S17_003292</name>
</gene>
<name>A0ABU0AJG0_9BACI</name>
<dbReference type="Gene3D" id="3.30.565.40">
    <property type="entry name" value="Fervidobacterium nodosum Rt17-B1 like"/>
    <property type="match status" value="1"/>
</dbReference>
<evidence type="ECO:0000313" key="4">
    <source>
        <dbReference type="Proteomes" id="UP001238088"/>
    </source>
</evidence>
<evidence type="ECO:0000259" key="2">
    <source>
        <dbReference type="Pfam" id="PF13739"/>
    </source>
</evidence>
<dbReference type="EMBL" id="JAUSUB010000014">
    <property type="protein sequence ID" value="MDQ0271404.1"/>
    <property type="molecule type" value="Genomic_DNA"/>
</dbReference>
<dbReference type="InterPro" id="IPR025303">
    <property type="entry name" value="PdaC"/>
</dbReference>
<evidence type="ECO:0000313" key="3">
    <source>
        <dbReference type="EMBL" id="MDQ0271404.1"/>
    </source>
</evidence>
<comment type="caution">
    <text evidence="3">The sequence shown here is derived from an EMBL/GenBank/DDBJ whole genome shotgun (WGS) entry which is preliminary data.</text>
</comment>
<dbReference type="Proteomes" id="UP001238088">
    <property type="component" value="Unassembled WGS sequence"/>
</dbReference>
<accession>A0ABU0AJG0</accession>
<dbReference type="InterPro" id="IPR037126">
    <property type="entry name" value="PdaC/RsiV-like_sf"/>
</dbReference>
<dbReference type="Pfam" id="PF11738">
    <property type="entry name" value="DUF3298"/>
    <property type="match status" value="1"/>
</dbReference>
<dbReference type="InterPro" id="IPR021729">
    <property type="entry name" value="DUF3298"/>
</dbReference>
<sequence>MNQSLFPAGIKPKHIQLPKTDVFEPEVYAWTPPQAQARMNKKINKTLWKFMHDQGYGQPESTLTGGFDLKNNQQGILSLTMTIYSYSGGAHGITLEKGLTFDIFSGKSYNLKDLFKEGSNYTEKLNILIQAQIAERNLKDNLLAPYPGISATQPFYVADKTLVIYFDVYELLPYVYGTIYFPISIYSLQDTIKEDGPLGKLM</sequence>
<dbReference type="RefSeq" id="WP_307476512.1">
    <property type="nucleotide sequence ID" value="NZ_JAUSUB010000014.1"/>
</dbReference>
<protein>
    <recommendedName>
        <fullName evidence="5">DUF3298/DUF4163 domain-containing protein</fullName>
    </recommendedName>
</protein>
<organism evidence="3 4">
    <name type="scientific">Cytobacillus purgationiresistens</name>
    <dbReference type="NCBI Taxonomy" id="863449"/>
    <lineage>
        <taxon>Bacteria</taxon>
        <taxon>Bacillati</taxon>
        <taxon>Bacillota</taxon>
        <taxon>Bacilli</taxon>
        <taxon>Bacillales</taxon>
        <taxon>Bacillaceae</taxon>
        <taxon>Cytobacillus</taxon>
    </lineage>
</organism>
<dbReference type="Pfam" id="PF13739">
    <property type="entry name" value="PdaC"/>
    <property type="match status" value="1"/>
</dbReference>
<evidence type="ECO:0000259" key="1">
    <source>
        <dbReference type="Pfam" id="PF11738"/>
    </source>
</evidence>
<feature type="domain" description="DUF3298" evidence="1">
    <location>
        <begin position="112"/>
        <end position="184"/>
    </location>
</feature>
<reference evidence="3 4" key="1">
    <citation type="submission" date="2023-07" db="EMBL/GenBank/DDBJ databases">
        <title>Genomic Encyclopedia of Type Strains, Phase IV (KMG-IV): sequencing the most valuable type-strain genomes for metagenomic binning, comparative biology and taxonomic classification.</title>
        <authorList>
            <person name="Goeker M."/>
        </authorList>
    </citation>
    <scope>NUCLEOTIDE SEQUENCE [LARGE SCALE GENOMIC DNA]</scope>
    <source>
        <strain evidence="3 4">DSM 23494</strain>
    </source>
</reference>
<dbReference type="Gene3D" id="3.90.640.20">
    <property type="entry name" value="Heat-shock cognate protein, ATPase"/>
    <property type="match status" value="1"/>
</dbReference>
<keyword evidence="4" id="KW-1185">Reference proteome</keyword>